<evidence type="ECO:0000313" key="2">
    <source>
        <dbReference type="Proteomes" id="UP001597114"/>
    </source>
</evidence>
<organism evidence="1 2">
    <name type="scientific">Pseudonocardia yunnanensis</name>
    <dbReference type="NCBI Taxonomy" id="58107"/>
    <lineage>
        <taxon>Bacteria</taxon>
        <taxon>Bacillati</taxon>
        <taxon>Actinomycetota</taxon>
        <taxon>Actinomycetes</taxon>
        <taxon>Pseudonocardiales</taxon>
        <taxon>Pseudonocardiaceae</taxon>
        <taxon>Pseudonocardia</taxon>
    </lineage>
</organism>
<dbReference type="EMBL" id="JBHUCO010000016">
    <property type="protein sequence ID" value="MFD1519241.1"/>
    <property type="molecule type" value="Genomic_DNA"/>
</dbReference>
<gene>
    <name evidence="1" type="ORF">ACFSJD_17225</name>
</gene>
<dbReference type="Gene3D" id="3.90.1140.10">
    <property type="entry name" value="Cyclic phosphodiesterase"/>
    <property type="match status" value="1"/>
</dbReference>
<dbReference type="GO" id="GO:0016874">
    <property type="term" value="F:ligase activity"/>
    <property type="evidence" value="ECO:0007669"/>
    <property type="project" value="UniProtKB-KW"/>
</dbReference>
<dbReference type="RefSeq" id="WP_344719535.1">
    <property type="nucleotide sequence ID" value="NZ_BAAAUS010000004.1"/>
</dbReference>
<keyword evidence="1" id="KW-0436">Ligase</keyword>
<dbReference type="InterPro" id="IPR009097">
    <property type="entry name" value="Cyclic_Pdiesterase"/>
</dbReference>
<keyword evidence="2" id="KW-1185">Reference proteome</keyword>
<dbReference type="Proteomes" id="UP001597114">
    <property type="component" value="Unassembled WGS sequence"/>
</dbReference>
<dbReference type="Pfam" id="PF13563">
    <property type="entry name" value="2_5_RNA_ligase2"/>
    <property type="match status" value="1"/>
</dbReference>
<sequence length="171" mass="18292">MSESAVIVPVPEAEPVVGEFRASLDRSAGWGVPAHVTVIYPFLAPDRLGLDELRRLRDAVRSVPRFDVSFPEVRWFADTVVWLAPHPADGFRALIDAVWSAFPECPPYGGAFDTPVPHLTIGDDAALDALSAAGDAVSRRLPVTASVQVAHLFQGSATPGAWRSVAELPLG</sequence>
<name>A0ABW4EUD0_9PSEU</name>
<dbReference type="SUPFAM" id="SSF55144">
    <property type="entry name" value="LigT-like"/>
    <property type="match status" value="1"/>
</dbReference>
<comment type="caution">
    <text evidence="1">The sequence shown here is derived from an EMBL/GenBank/DDBJ whole genome shotgun (WGS) entry which is preliminary data.</text>
</comment>
<accession>A0ABW4EUD0</accession>
<reference evidence="2" key="1">
    <citation type="journal article" date="2019" name="Int. J. Syst. Evol. Microbiol.">
        <title>The Global Catalogue of Microorganisms (GCM) 10K type strain sequencing project: providing services to taxonomists for standard genome sequencing and annotation.</title>
        <authorList>
            <consortium name="The Broad Institute Genomics Platform"/>
            <consortium name="The Broad Institute Genome Sequencing Center for Infectious Disease"/>
            <person name="Wu L."/>
            <person name="Ma J."/>
        </authorList>
    </citation>
    <scope>NUCLEOTIDE SEQUENCE [LARGE SCALE GENOMIC DNA]</scope>
    <source>
        <strain evidence="2">CCM 7043</strain>
    </source>
</reference>
<protein>
    <submittedName>
        <fullName evidence="1">2'-5' RNA ligase family protein</fullName>
    </submittedName>
</protein>
<evidence type="ECO:0000313" key="1">
    <source>
        <dbReference type="EMBL" id="MFD1519241.1"/>
    </source>
</evidence>
<proteinExistence type="predicted"/>